<name>A0A8H5C495_9AGAR</name>
<comment type="caution">
    <text evidence="2">The sequence shown here is derived from an EMBL/GenBank/DDBJ whole genome shotgun (WGS) entry which is preliminary data.</text>
</comment>
<dbReference type="Proteomes" id="UP000541558">
    <property type="component" value="Unassembled WGS sequence"/>
</dbReference>
<dbReference type="EMBL" id="JAACJK010000066">
    <property type="protein sequence ID" value="KAF5334819.1"/>
    <property type="molecule type" value="Genomic_DNA"/>
</dbReference>
<organism evidence="2 3">
    <name type="scientific">Ephemerocybe angulata</name>
    <dbReference type="NCBI Taxonomy" id="980116"/>
    <lineage>
        <taxon>Eukaryota</taxon>
        <taxon>Fungi</taxon>
        <taxon>Dikarya</taxon>
        <taxon>Basidiomycota</taxon>
        <taxon>Agaricomycotina</taxon>
        <taxon>Agaricomycetes</taxon>
        <taxon>Agaricomycetidae</taxon>
        <taxon>Agaricales</taxon>
        <taxon>Agaricineae</taxon>
        <taxon>Psathyrellaceae</taxon>
        <taxon>Ephemerocybe</taxon>
    </lineage>
</organism>
<gene>
    <name evidence="2" type="ORF">D9611_012960</name>
</gene>
<feature type="signal peptide" evidence="1">
    <location>
        <begin position="1"/>
        <end position="22"/>
    </location>
</feature>
<keyword evidence="3" id="KW-1185">Reference proteome</keyword>
<dbReference type="OrthoDB" id="2985022at2759"/>
<dbReference type="AlphaFoldDB" id="A0A8H5C495"/>
<accession>A0A8H5C495</accession>
<proteinExistence type="predicted"/>
<feature type="chain" id="PRO_5034119723" evidence="1">
    <location>
        <begin position="23"/>
        <end position="162"/>
    </location>
</feature>
<reference evidence="2 3" key="1">
    <citation type="journal article" date="2020" name="ISME J.">
        <title>Uncovering the hidden diversity of litter-decomposition mechanisms in mushroom-forming fungi.</title>
        <authorList>
            <person name="Floudas D."/>
            <person name="Bentzer J."/>
            <person name="Ahren D."/>
            <person name="Johansson T."/>
            <person name="Persson P."/>
            <person name="Tunlid A."/>
        </authorList>
    </citation>
    <scope>NUCLEOTIDE SEQUENCE [LARGE SCALE GENOMIC DNA]</scope>
    <source>
        <strain evidence="2 3">CBS 175.51</strain>
    </source>
</reference>
<evidence type="ECO:0000256" key="1">
    <source>
        <dbReference type="SAM" id="SignalP"/>
    </source>
</evidence>
<evidence type="ECO:0000313" key="3">
    <source>
        <dbReference type="Proteomes" id="UP000541558"/>
    </source>
</evidence>
<evidence type="ECO:0000313" key="2">
    <source>
        <dbReference type="EMBL" id="KAF5334819.1"/>
    </source>
</evidence>
<protein>
    <submittedName>
        <fullName evidence="2">Uncharacterized protein</fullName>
    </submittedName>
</protein>
<sequence>MWFSLNHLLLTSLATLAMTATATPTPSAIDNLRPETIAPENLRPKAIAIDHITPADLEATSLTKRDTLAVYYCYAKSGNSCSSCYYESFDTNSHPSCWAFSTPVQCMSAEYRVYLAFCGTNNCSGNCNYMNNCGTMLDRGYCYTPGTNSFQVGVSMQVPPNN</sequence>
<keyword evidence="1" id="KW-0732">Signal</keyword>